<dbReference type="PROSITE" id="PS51257">
    <property type="entry name" value="PROKAR_LIPOPROTEIN"/>
    <property type="match status" value="1"/>
</dbReference>
<dbReference type="Pfam" id="PF11738">
    <property type="entry name" value="DUF3298"/>
    <property type="match status" value="1"/>
</dbReference>
<keyword evidence="4" id="KW-1185">Reference proteome</keyword>
<dbReference type="RefSeq" id="WP_163607726.1">
    <property type="nucleotide sequence ID" value="NZ_JAABOO010000003.1"/>
</dbReference>
<name>A0A6P0UMG7_9FLAO</name>
<reference evidence="3 4" key="1">
    <citation type="submission" date="2020-01" db="EMBL/GenBank/DDBJ databases">
        <title>Leptobacterium flavescens.</title>
        <authorList>
            <person name="Wang G."/>
        </authorList>
    </citation>
    <scope>NUCLEOTIDE SEQUENCE [LARGE SCALE GENOMIC DNA]</scope>
    <source>
        <strain evidence="3 4">KCTC 22160</strain>
    </source>
</reference>
<accession>A0A6P0UMG7</accession>
<proteinExistence type="predicted"/>
<comment type="caution">
    <text evidence="3">The sequence shown here is derived from an EMBL/GenBank/DDBJ whole genome shotgun (WGS) entry which is preliminary data.</text>
</comment>
<dbReference type="InterPro" id="IPR021729">
    <property type="entry name" value="DUF3298"/>
</dbReference>
<dbReference type="InterPro" id="IPR025303">
    <property type="entry name" value="PdaC"/>
</dbReference>
<feature type="domain" description="Deacetylase PdaC" evidence="2">
    <location>
        <begin position="37"/>
        <end position="136"/>
    </location>
</feature>
<sequence length="242" mass="27504">MKRFTSVFLLLNLLLSCSENQKLTFNDISFDPVNCESCLPVEVNIPRAESADDIGKNINTAVSELVIEILNFAEEKQPETIEEAIEEFQSAFKELKDEFPDSPDWEATIDGEVSKEKKDLICIRINSYMFTGGAHGYGATSFLNFDAKSGKLLEHSDLFKDRKGFMALAEKEFRKQENISAASNINSSGFMFENDKFHLPENIGFTDSHIVLHYNQYEIASYAEGPKILELPLEEVKRFLNY</sequence>
<evidence type="ECO:0000313" key="4">
    <source>
        <dbReference type="Proteomes" id="UP000468581"/>
    </source>
</evidence>
<dbReference type="Gene3D" id="3.90.640.20">
    <property type="entry name" value="Heat-shock cognate protein, ATPase"/>
    <property type="match status" value="1"/>
</dbReference>
<dbReference type="EMBL" id="JAABOO010000003">
    <property type="protein sequence ID" value="NER14434.1"/>
    <property type="molecule type" value="Genomic_DNA"/>
</dbReference>
<organism evidence="3 4">
    <name type="scientific">Leptobacterium flavescens</name>
    <dbReference type="NCBI Taxonomy" id="472055"/>
    <lineage>
        <taxon>Bacteria</taxon>
        <taxon>Pseudomonadati</taxon>
        <taxon>Bacteroidota</taxon>
        <taxon>Flavobacteriia</taxon>
        <taxon>Flavobacteriales</taxon>
        <taxon>Flavobacteriaceae</taxon>
        <taxon>Leptobacterium</taxon>
    </lineage>
</organism>
<evidence type="ECO:0000313" key="3">
    <source>
        <dbReference type="EMBL" id="NER14434.1"/>
    </source>
</evidence>
<dbReference type="AlphaFoldDB" id="A0A6P0UMG7"/>
<evidence type="ECO:0000259" key="1">
    <source>
        <dbReference type="Pfam" id="PF11738"/>
    </source>
</evidence>
<protein>
    <submittedName>
        <fullName evidence="3">DUF4163 domain-containing protein</fullName>
    </submittedName>
</protein>
<evidence type="ECO:0000259" key="2">
    <source>
        <dbReference type="Pfam" id="PF13739"/>
    </source>
</evidence>
<gene>
    <name evidence="3" type="ORF">GWK08_13350</name>
</gene>
<feature type="domain" description="DUF3298" evidence="1">
    <location>
        <begin position="156"/>
        <end position="233"/>
    </location>
</feature>
<dbReference type="Proteomes" id="UP000468581">
    <property type="component" value="Unassembled WGS sequence"/>
</dbReference>
<dbReference type="Gene3D" id="3.30.565.40">
    <property type="entry name" value="Fervidobacterium nodosum Rt17-B1 like"/>
    <property type="match status" value="1"/>
</dbReference>
<dbReference type="InterPro" id="IPR037126">
    <property type="entry name" value="PdaC/RsiV-like_sf"/>
</dbReference>
<dbReference type="Pfam" id="PF13739">
    <property type="entry name" value="PdaC"/>
    <property type="match status" value="1"/>
</dbReference>